<dbReference type="GO" id="GO:0003857">
    <property type="term" value="F:(3S)-3-hydroxyacyl-CoA dehydrogenase (NAD+) activity"/>
    <property type="evidence" value="ECO:0007669"/>
    <property type="project" value="UniProtKB-EC"/>
</dbReference>
<dbReference type="InterPro" id="IPR052242">
    <property type="entry name" value="Mito_3-hydroxyacyl-CoA_DH"/>
</dbReference>
<dbReference type="PROSITE" id="PS00067">
    <property type="entry name" value="3HCDH"/>
    <property type="match status" value="1"/>
</dbReference>
<dbReference type="InterPro" id="IPR006176">
    <property type="entry name" value="3-OHacyl-CoA_DH_NAD-bd"/>
</dbReference>
<dbReference type="GO" id="GO:0032958">
    <property type="term" value="P:inositol phosphate biosynthetic process"/>
    <property type="evidence" value="ECO:0007669"/>
    <property type="project" value="InterPro"/>
</dbReference>
<dbReference type="AlphaFoldDB" id="A0A194RAE8"/>
<dbReference type="Pfam" id="PF03770">
    <property type="entry name" value="IPK"/>
    <property type="match status" value="1"/>
</dbReference>
<dbReference type="Gene3D" id="3.30.470.160">
    <property type="entry name" value="Inositol polyphosphate kinase"/>
    <property type="match status" value="1"/>
</dbReference>
<dbReference type="Gene3D" id="3.40.50.720">
    <property type="entry name" value="NAD(P)-binding Rossmann-like Domain"/>
    <property type="match status" value="2"/>
</dbReference>
<sequence length="828" mass="92426">MNKFVALTRKFSSSSSLNAIKTVTVVGGGLMGSGIAQVAAQAGQNVTIVDIKPELLDKAQKSIQNNLTRVGKKMYKDDSAKIENFVKESYNRIQVSTKLEDGVNADLIIEAIVEKLDVKQELFNKLDQLAPEHTILATNTSSISINEIGAGIKRKDSQYILTGSNIYIDAGKHKRCNPYSNSYSVTAFMLSSLAPEHTILATNTSSISINEIGAGIKRKDRYGGLHFFNPVPVMRLLEVIKGDHISDSTYQTMMEWGKSIGKTCITCKDTPGFVVNRLLGPYSAEAIRLYERGDASKEDIDIGMKLGAGYPMGPFELADYTGLDTNKFALQVMYEKTNNPVFKPIPLVDKMVAEGKLGDATASDIDTAMKLGAGFPMGPLELADFTGLDTKKYILEIMHQKTGLSVFQPIGLLNKLVEEGKVGRKSGEVMTILRIVHKYALQVAGHQTTKDTKYLGLLQCSNGRILKPILKESQKREVEFYERLASTKDPDLLELRKFTPQYYGVRQFAYNGHELEYIMLEDLTERMLEPCIMDVKIGKRTWDKFASAEKIASEESKYRRCKQEFCFCIPGYQVYRLDRGDLHKYGKDHGKRLHGQMVIAAIRNYLNAGEVGGVGGVGGVGVAACRALVLQQLAGLWALQRWASRARPLRLSSTSLLLVYDAARLRTCCTQNRSSYKPITRRKSIHSTDSPTAGSNFSGQLGSKGPVYRKVNSVPLSPMSFTRKYFSPPPPITSPWSEALERLNHNHSFEHNYENKLSKIKMNYRATLDQLSSELPHPNPWGAVKLIDFAHAYFDDDEHKIDYNFKEGIDSLVQIFEMLLQETDDQVF</sequence>
<evidence type="ECO:0000256" key="6">
    <source>
        <dbReference type="ARBA" id="ARBA00022679"/>
    </source>
</evidence>
<keyword evidence="10" id="KW-0496">Mitochondrion</keyword>
<dbReference type="InterPro" id="IPR006108">
    <property type="entry name" value="3HC_DH_C"/>
</dbReference>
<evidence type="ECO:0000259" key="14">
    <source>
        <dbReference type="Pfam" id="PF02737"/>
    </source>
</evidence>
<dbReference type="Pfam" id="PF00725">
    <property type="entry name" value="3HCDH"/>
    <property type="match status" value="1"/>
</dbReference>
<keyword evidence="8" id="KW-0560">Oxidoreductase</keyword>
<dbReference type="GO" id="GO:0005759">
    <property type="term" value="C:mitochondrial matrix"/>
    <property type="evidence" value="ECO:0007669"/>
    <property type="project" value="UniProtKB-SubCell"/>
</dbReference>
<dbReference type="PANTHER" id="PTHR43561:SF3">
    <property type="entry name" value="HYDROXYACYL-COENZYME A DEHYDROGENASE, MITOCHONDRIAL"/>
    <property type="match status" value="1"/>
</dbReference>
<feature type="domain" description="3-hydroxyacyl-CoA dehydrogenase NAD binding" evidence="14">
    <location>
        <begin position="22"/>
        <end position="157"/>
    </location>
</feature>
<feature type="domain" description="3-hydroxyacyl-CoA dehydrogenase C-terminal" evidence="13">
    <location>
        <begin position="272"/>
        <end position="362"/>
    </location>
</feature>
<evidence type="ECO:0000313" key="15">
    <source>
        <dbReference type="EMBL" id="KPJ12836.1"/>
    </source>
</evidence>
<dbReference type="STRING" id="76193.A0A194RAE8"/>
<dbReference type="GO" id="GO:0006635">
    <property type="term" value="P:fatty acid beta-oxidation"/>
    <property type="evidence" value="ECO:0007669"/>
    <property type="project" value="TreeGrafter"/>
</dbReference>
<reference evidence="15 16" key="1">
    <citation type="journal article" date="2015" name="Nat. Commun.">
        <title>Outbred genome sequencing and CRISPR/Cas9 gene editing in butterflies.</title>
        <authorList>
            <person name="Li X."/>
            <person name="Fan D."/>
            <person name="Zhang W."/>
            <person name="Liu G."/>
            <person name="Zhang L."/>
            <person name="Zhao L."/>
            <person name="Fang X."/>
            <person name="Chen L."/>
            <person name="Dong Y."/>
            <person name="Chen Y."/>
            <person name="Ding Y."/>
            <person name="Zhao R."/>
            <person name="Feng M."/>
            <person name="Zhu Y."/>
            <person name="Feng Y."/>
            <person name="Jiang X."/>
            <person name="Zhu D."/>
            <person name="Xiang H."/>
            <person name="Feng X."/>
            <person name="Li S."/>
            <person name="Wang J."/>
            <person name="Zhang G."/>
            <person name="Kronforst M.R."/>
            <person name="Wang W."/>
        </authorList>
    </citation>
    <scope>NUCLEOTIDE SEQUENCE [LARGE SCALE GENOMIC DNA]</scope>
    <source>
        <strain evidence="15">Ya'a_city_454_Pm</strain>
        <tissue evidence="15">Whole body</tissue>
    </source>
</reference>
<keyword evidence="6" id="KW-0808">Transferase</keyword>
<dbReference type="GO" id="GO:0070403">
    <property type="term" value="F:NAD+ binding"/>
    <property type="evidence" value="ECO:0007669"/>
    <property type="project" value="InterPro"/>
</dbReference>
<evidence type="ECO:0000256" key="3">
    <source>
        <dbReference type="ARBA" id="ARBA00007374"/>
    </source>
</evidence>
<dbReference type="PANTHER" id="PTHR43561">
    <property type="match status" value="1"/>
</dbReference>
<comment type="catalytic activity">
    <reaction evidence="11">
        <text>a (3S)-3-hydroxyacyl-CoA + NAD(+) = a 3-oxoacyl-CoA + NADH + H(+)</text>
        <dbReference type="Rhea" id="RHEA:22432"/>
        <dbReference type="ChEBI" id="CHEBI:15378"/>
        <dbReference type="ChEBI" id="CHEBI:57318"/>
        <dbReference type="ChEBI" id="CHEBI:57540"/>
        <dbReference type="ChEBI" id="CHEBI:57945"/>
        <dbReference type="ChEBI" id="CHEBI:90726"/>
        <dbReference type="EC" id="1.1.1.35"/>
    </reaction>
</comment>
<evidence type="ECO:0000256" key="7">
    <source>
        <dbReference type="ARBA" id="ARBA00022777"/>
    </source>
</evidence>
<comment type="subcellular location">
    <subcellularLocation>
        <location evidence="1">Mitochondrion matrix</location>
    </subcellularLocation>
</comment>
<dbReference type="Proteomes" id="UP000053240">
    <property type="component" value="Unassembled WGS sequence"/>
</dbReference>
<organism evidence="15 16">
    <name type="scientific">Papilio machaon</name>
    <name type="common">Old World swallowtail butterfly</name>
    <dbReference type="NCBI Taxonomy" id="76193"/>
    <lineage>
        <taxon>Eukaryota</taxon>
        <taxon>Metazoa</taxon>
        <taxon>Ecdysozoa</taxon>
        <taxon>Arthropoda</taxon>
        <taxon>Hexapoda</taxon>
        <taxon>Insecta</taxon>
        <taxon>Pterygota</taxon>
        <taxon>Neoptera</taxon>
        <taxon>Endopterygota</taxon>
        <taxon>Lepidoptera</taxon>
        <taxon>Glossata</taxon>
        <taxon>Ditrysia</taxon>
        <taxon>Papilionoidea</taxon>
        <taxon>Papilionidae</taxon>
        <taxon>Papilioninae</taxon>
        <taxon>Papilio</taxon>
    </lineage>
</organism>
<dbReference type="SUPFAM" id="SSF56104">
    <property type="entry name" value="SAICAR synthase-like"/>
    <property type="match status" value="1"/>
</dbReference>
<evidence type="ECO:0000256" key="5">
    <source>
        <dbReference type="ARBA" id="ARBA00013000"/>
    </source>
</evidence>
<evidence type="ECO:0000256" key="12">
    <source>
        <dbReference type="SAM" id="MobiDB-lite"/>
    </source>
</evidence>
<keyword evidence="9" id="KW-0520">NAD</keyword>
<dbReference type="InterPro" id="IPR005522">
    <property type="entry name" value="IPK"/>
</dbReference>
<evidence type="ECO:0000259" key="13">
    <source>
        <dbReference type="Pfam" id="PF00725"/>
    </source>
</evidence>
<accession>A0A194RAE8</accession>
<proteinExistence type="inferred from homology"/>
<dbReference type="InterPro" id="IPR008927">
    <property type="entry name" value="6-PGluconate_DH-like_C_sf"/>
</dbReference>
<name>A0A194RAE8_PAPMA</name>
<dbReference type="InParanoid" id="A0A194RAE8"/>
<evidence type="ECO:0000256" key="11">
    <source>
        <dbReference type="ARBA" id="ARBA00049556"/>
    </source>
</evidence>
<dbReference type="Gene3D" id="1.10.1040.10">
    <property type="entry name" value="N-(1-d-carboxylethyl)-l-norvaline Dehydrogenase, domain 2"/>
    <property type="match status" value="2"/>
</dbReference>
<feature type="domain" description="3-hydroxyacyl-CoA dehydrogenase NAD binding" evidence="14">
    <location>
        <begin position="190"/>
        <end position="270"/>
    </location>
</feature>
<gene>
    <name evidence="15" type="ORF">RR48_10466</name>
</gene>
<dbReference type="SUPFAM" id="SSF48179">
    <property type="entry name" value="6-phosphogluconate dehydrogenase C-terminal domain-like"/>
    <property type="match status" value="2"/>
</dbReference>
<evidence type="ECO:0000256" key="9">
    <source>
        <dbReference type="ARBA" id="ARBA00023027"/>
    </source>
</evidence>
<comment type="pathway">
    <text evidence="2">Lipid metabolism.</text>
</comment>
<dbReference type="GO" id="GO:0016301">
    <property type="term" value="F:kinase activity"/>
    <property type="evidence" value="ECO:0007669"/>
    <property type="project" value="UniProtKB-KW"/>
</dbReference>
<dbReference type="EMBL" id="KQ460685">
    <property type="protein sequence ID" value="KPJ12836.1"/>
    <property type="molecule type" value="Genomic_DNA"/>
</dbReference>
<dbReference type="Pfam" id="PF02737">
    <property type="entry name" value="3HCDH_N"/>
    <property type="match status" value="2"/>
</dbReference>
<evidence type="ECO:0000256" key="8">
    <source>
        <dbReference type="ARBA" id="ARBA00023002"/>
    </source>
</evidence>
<comment type="similarity">
    <text evidence="4">Belongs to the 3-hydroxyacyl-CoA dehydrogenase family.</text>
</comment>
<keyword evidence="7" id="KW-0418">Kinase</keyword>
<dbReference type="InterPro" id="IPR036291">
    <property type="entry name" value="NAD(P)-bd_dom_sf"/>
</dbReference>
<evidence type="ECO:0000256" key="1">
    <source>
        <dbReference type="ARBA" id="ARBA00004305"/>
    </source>
</evidence>
<dbReference type="InterPro" id="IPR006180">
    <property type="entry name" value="3-OHacyl-CoA_DH_CS"/>
</dbReference>
<feature type="compositionally biased region" description="Polar residues" evidence="12">
    <location>
        <begin position="687"/>
        <end position="701"/>
    </location>
</feature>
<dbReference type="EC" id="1.1.1.35" evidence="5"/>
<dbReference type="InterPro" id="IPR038286">
    <property type="entry name" value="IPK_sf"/>
</dbReference>
<dbReference type="InterPro" id="IPR013328">
    <property type="entry name" value="6PGD_dom2"/>
</dbReference>
<comment type="similarity">
    <text evidence="3">Belongs to the inositol phosphokinase (IPK) family.</text>
</comment>
<evidence type="ECO:0000313" key="16">
    <source>
        <dbReference type="Proteomes" id="UP000053240"/>
    </source>
</evidence>
<feature type="region of interest" description="Disordered" evidence="12">
    <location>
        <begin position="679"/>
        <end position="701"/>
    </location>
</feature>
<evidence type="ECO:0000256" key="10">
    <source>
        <dbReference type="ARBA" id="ARBA00023128"/>
    </source>
</evidence>
<keyword evidence="16" id="KW-1185">Reference proteome</keyword>
<dbReference type="SUPFAM" id="SSF51735">
    <property type="entry name" value="NAD(P)-binding Rossmann-fold domains"/>
    <property type="match status" value="2"/>
</dbReference>
<evidence type="ECO:0000256" key="4">
    <source>
        <dbReference type="ARBA" id="ARBA00009463"/>
    </source>
</evidence>
<protein>
    <recommendedName>
        <fullName evidence="5">3-hydroxyacyl-CoA dehydrogenase</fullName>
        <ecNumber evidence="5">1.1.1.35</ecNumber>
    </recommendedName>
</protein>
<evidence type="ECO:0000256" key="2">
    <source>
        <dbReference type="ARBA" id="ARBA00005189"/>
    </source>
</evidence>